<reference evidence="4" key="1">
    <citation type="submission" date="2016-10" db="EMBL/GenBank/DDBJ databases">
        <authorList>
            <person name="Varghese N."/>
            <person name="Submissions S."/>
        </authorList>
    </citation>
    <scope>NUCLEOTIDE SEQUENCE [LARGE SCALE GENOMIC DNA]</scope>
    <source>
        <strain evidence="4">DSM 3669</strain>
    </source>
</reference>
<gene>
    <name evidence="3" type="ORF">SAMN05660706_13622</name>
</gene>
<evidence type="ECO:0000313" key="4">
    <source>
        <dbReference type="Proteomes" id="UP000199584"/>
    </source>
</evidence>
<keyword evidence="4" id="KW-1185">Reference proteome</keyword>
<dbReference type="EMBL" id="FOYM01000036">
    <property type="protein sequence ID" value="SFR15617.1"/>
    <property type="molecule type" value="Genomic_DNA"/>
</dbReference>
<organism evidence="3 4">
    <name type="scientific">Desulfoscipio geothermicus DSM 3669</name>
    <dbReference type="NCBI Taxonomy" id="1121426"/>
    <lineage>
        <taxon>Bacteria</taxon>
        <taxon>Bacillati</taxon>
        <taxon>Bacillota</taxon>
        <taxon>Clostridia</taxon>
        <taxon>Eubacteriales</taxon>
        <taxon>Desulfallaceae</taxon>
        <taxon>Desulfoscipio</taxon>
    </lineage>
</organism>
<dbReference type="CDD" id="cd01045">
    <property type="entry name" value="Ferritin_like_AB"/>
    <property type="match status" value="1"/>
</dbReference>
<protein>
    <submittedName>
        <fullName evidence="3">Rubrerythrin</fullName>
    </submittedName>
</protein>
<dbReference type="Pfam" id="PF02915">
    <property type="entry name" value="Rubrerythrin"/>
    <property type="match status" value="1"/>
</dbReference>
<dbReference type="AlphaFoldDB" id="A0A1I6ED78"/>
<dbReference type="GO" id="GO:0046872">
    <property type="term" value="F:metal ion binding"/>
    <property type="evidence" value="ECO:0007669"/>
    <property type="project" value="InterPro"/>
</dbReference>
<dbReference type="STRING" id="39060.SAMN05660706_13622"/>
<dbReference type="InterPro" id="IPR009078">
    <property type="entry name" value="Ferritin-like_SF"/>
</dbReference>
<feature type="domain" description="Rubrerythrin diiron-binding" evidence="2">
    <location>
        <begin position="13"/>
        <end position="152"/>
    </location>
</feature>
<evidence type="ECO:0000256" key="1">
    <source>
        <dbReference type="SAM" id="Coils"/>
    </source>
</evidence>
<evidence type="ECO:0000259" key="2">
    <source>
        <dbReference type="Pfam" id="PF02915"/>
    </source>
</evidence>
<feature type="coiled-coil region" evidence="1">
    <location>
        <begin position="133"/>
        <end position="160"/>
    </location>
</feature>
<accession>A0A1I6ED78</accession>
<evidence type="ECO:0000313" key="3">
    <source>
        <dbReference type="EMBL" id="SFR15617.1"/>
    </source>
</evidence>
<sequence>MSGNELTEVDVYKIALTNELRGASFYSSMAAKSRDQRTKDIFHKLAEEEKEHHKLFQNMLELAEKKPANKPLNRGTASYLKTLVQNNVFPVDIEGLARKTSPEQALVMGIQAEKDSILLYQELYSYTDNENVKDMLSKLLQEEKIHLVELREQYEEMQNLL</sequence>
<dbReference type="Gene3D" id="1.20.1260.10">
    <property type="match status" value="1"/>
</dbReference>
<proteinExistence type="predicted"/>
<dbReference type="RefSeq" id="WP_092487057.1">
    <property type="nucleotide sequence ID" value="NZ_FOYM01000036.1"/>
</dbReference>
<keyword evidence="1" id="KW-0175">Coiled coil</keyword>
<name>A0A1I6ED78_9FIRM</name>
<dbReference type="OrthoDB" id="271558at2"/>
<dbReference type="SUPFAM" id="SSF47240">
    <property type="entry name" value="Ferritin-like"/>
    <property type="match status" value="1"/>
</dbReference>
<dbReference type="GO" id="GO:0016491">
    <property type="term" value="F:oxidoreductase activity"/>
    <property type="evidence" value="ECO:0007669"/>
    <property type="project" value="InterPro"/>
</dbReference>
<dbReference type="PANTHER" id="PTHR33531">
    <property type="entry name" value="RUBRERYTHRIN SUBFAMILY"/>
    <property type="match status" value="1"/>
</dbReference>
<dbReference type="PANTHER" id="PTHR33531:SF7">
    <property type="entry name" value="HYPOTHETICAL MEMBRANE PROTEIN, CONSERVED"/>
    <property type="match status" value="1"/>
</dbReference>
<dbReference type="InterPro" id="IPR012347">
    <property type="entry name" value="Ferritin-like"/>
</dbReference>
<dbReference type="Proteomes" id="UP000199584">
    <property type="component" value="Unassembled WGS sequence"/>
</dbReference>
<dbReference type="InterPro" id="IPR003251">
    <property type="entry name" value="Rr_diiron-bd_dom"/>
</dbReference>